<evidence type="ECO:0000313" key="2">
    <source>
        <dbReference type="EMBL" id="MFD2919133.1"/>
    </source>
</evidence>
<feature type="signal peptide" evidence="1">
    <location>
        <begin position="1"/>
        <end position="21"/>
    </location>
</feature>
<dbReference type="RefSeq" id="WP_386096024.1">
    <property type="nucleotide sequence ID" value="NZ_JBHUOZ010000001.1"/>
</dbReference>
<evidence type="ECO:0000313" key="3">
    <source>
        <dbReference type="Proteomes" id="UP001597511"/>
    </source>
</evidence>
<sequence length="136" mass="16199">MKYFFYIMTGWLCCMSITCFSQTPVADSLQNDRVGKGMFLFIKNNLQMTEEEAKKSEPIVSQYIIDMRKVQIEYSDPLERQQQKATVRVNCRNQLIPVLGQVRANRVFVEEARFRNEVRKLLQQRKNQQKKRRKSI</sequence>
<keyword evidence="3" id="KW-1185">Reference proteome</keyword>
<protein>
    <submittedName>
        <fullName evidence="2">Uncharacterized protein</fullName>
    </submittedName>
</protein>
<feature type="chain" id="PRO_5047227591" evidence="1">
    <location>
        <begin position="22"/>
        <end position="136"/>
    </location>
</feature>
<keyword evidence="1" id="KW-0732">Signal</keyword>
<dbReference type="Proteomes" id="UP001597511">
    <property type="component" value="Unassembled WGS sequence"/>
</dbReference>
<dbReference type="EMBL" id="JBHUOZ010000001">
    <property type="protein sequence ID" value="MFD2919133.1"/>
    <property type="molecule type" value="Genomic_DNA"/>
</dbReference>
<name>A0ABW6A638_9BACT</name>
<organism evidence="2 3">
    <name type="scientific">Terrimonas rubra</name>
    <dbReference type="NCBI Taxonomy" id="1035890"/>
    <lineage>
        <taxon>Bacteria</taxon>
        <taxon>Pseudomonadati</taxon>
        <taxon>Bacteroidota</taxon>
        <taxon>Chitinophagia</taxon>
        <taxon>Chitinophagales</taxon>
        <taxon>Chitinophagaceae</taxon>
        <taxon>Terrimonas</taxon>
    </lineage>
</organism>
<gene>
    <name evidence="2" type="ORF">ACFS6H_05365</name>
</gene>
<evidence type="ECO:0000256" key="1">
    <source>
        <dbReference type="SAM" id="SignalP"/>
    </source>
</evidence>
<proteinExistence type="predicted"/>
<reference evidence="3" key="1">
    <citation type="journal article" date="2019" name="Int. J. Syst. Evol. Microbiol.">
        <title>The Global Catalogue of Microorganisms (GCM) 10K type strain sequencing project: providing services to taxonomists for standard genome sequencing and annotation.</title>
        <authorList>
            <consortium name="The Broad Institute Genomics Platform"/>
            <consortium name="The Broad Institute Genome Sequencing Center for Infectious Disease"/>
            <person name="Wu L."/>
            <person name="Ma J."/>
        </authorList>
    </citation>
    <scope>NUCLEOTIDE SEQUENCE [LARGE SCALE GENOMIC DNA]</scope>
    <source>
        <strain evidence="3">KCTC 23299</strain>
    </source>
</reference>
<comment type="caution">
    <text evidence="2">The sequence shown here is derived from an EMBL/GenBank/DDBJ whole genome shotgun (WGS) entry which is preliminary data.</text>
</comment>
<accession>A0ABW6A638</accession>